<dbReference type="AlphaFoldDB" id="A0A7G9WD63"/>
<dbReference type="KEGG" id="acae:HYG86_06085"/>
<dbReference type="Pfam" id="PF13365">
    <property type="entry name" value="Trypsin_2"/>
    <property type="match status" value="1"/>
</dbReference>
<reference evidence="1 2" key="1">
    <citation type="submission" date="2020-07" db="EMBL/GenBank/DDBJ databases">
        <title>Alkalicella. sp. LB2 genome.</title>
        <authorList>
            <person name="Postec A."/>
            <person name="Quemeneur M."/>
        </authorList>
    </citation>
    <scope>NUCLEOTIDE SEQUENCE [LARGE SCALE GENOMIC DNA]</scope>
    <source>
        <strain evidence="1 2">LB2</strain>
    </source>
</reference>
<evidence type="ECO:0000313" key="1">
    <source>
        <dbReference type="EMBL" id="QNO16625.1"/>
    </source>
</evidence>
<dbReference type="SUPFAM" id="SSF50494">
    <property type="entry name" value="Trypsin-like serine proteases"/>
    <property type="match status" value="1"/>
</dbReference>
<evidence type="ECO:0000313" key="2">
    <source>
        <dbReference type="Proteomes" id="UP000516160"/>
    </source>
</evidence>
<dbReference type="InterPro" id="IPR043504">
    <property type="entry name" value="Peptidase_S1_PA_chymotrypsin"/>
</dbReference>
<organism evidence="1 2">
    <name type="scientific">Alkalicella caledoniensis</name>
    <dbReference type="NCBI Taxonomy" id="2731377"/>
    <lineage>
        <taxon>Bacteria</taxon>
        <taxon>Bacillati</taxon>
        <taxon>Bacillota</taxon>
        <taxon>Clostridia</taxon>
        <taxon>Eubacteriales</taxon>
        <taxon>Proteinivoracaceae</taxon>
        <taxon>Alkalicella</taxon>
    </lineage>
</organism>
<accession>A0A7G9WD63</accession>
<protein>
    <submittedName>
        <fullName evidence="1">Trypsin-like peptidase domain-containing protein</fullName>
    </submittedName>
</protein>
<dbReference type="EMBL" id="CP058559">
    <property type="protein sequence ID" value="QNO16625.1"/>
    <property type="molecule type" value="Genomic_DNA"/>
</dbReference>
<dbReference type="Proteomes" id="UP000516160">
    <property type="component" value="Chromosome"/>
</dbReference>
<gene>
    <name evidence="1" type="ORF">HYG86_06085</name>
</gene>
<proteinExistence type="predicted"/>
<name>A0A7G9WD63_ALKCA</name>
<dbReference type="Gene3D" id="2.40.10.10">
    <property type="entry name" value="Trypsin-like serine proteases"/>
    <property type="match status" value="2"/>
</dbReference>
<keyword evidence="2" id="KW-1185">Reference proteome</keyword>
<sequence>MIDGIVFFVFSTVYLTGACSFQHINKIVFPVGRITQNGINLLGTAFMLGAPGYFATASHVTNNDDKNLVIILNKTESFYNYQDTTNKKVNSIPAKIHATDPFCDLSIIKVENGATSNVNISGADECVPGDSVAIFGFPHADQGRMVLTEQRTQIGAKVMIESGGIKTKHIILNVQSRPGQSGGPIIKLSSMEVVGILIGSYAPSSNGGISIGGIDPQTLHQTTHAVSAEYLKEMIYNG</sequence>
<dbReference type="InterPro" id="IPR009003">
    <property type="entry name" value="Peptidase_S1_PA"/>
</dbReference>